<keyword evidence="1" id="KW-0863">Zinc-finger</keyword>
<feature type="compositionally biased region" description="Low complexity" evidence="3">
    <location>
        <begin position="416"/>
        <end position="432"/>
    </location>
</feature>
<organism evidence="5 6">
    <name type="scientific">Somion occarium</name>
    <dbReference type="NCBI Taxonomy" id="3059160"/>
    <lineage>
        <taxon>Eukaryota</taxon>
        <taxon>Fungi</taxon>
        <taxon>Dikarya</taxon>
        <taxon>Basidiomycota</taxon>
        <taxon>Agaricomycotina</taxon>
        <taxon>Agaricomycetes</taxon>
        <taxon>Polyporales</taxon>
        <taxon>Cerrenaceae</taxon>
        <taxon>Somion</taxon>
    </lineage>
</organism>
<feature type="zinc finger region" description="C3H1-type" evidence="1">
    <location>
        <begin position="360"/>
        <end position="388"/>
    </location>
</feature>
<keyword evidence="6" id="KW-1185">Reference proteome</keyword>
<dbReference type="PROSITE" id="PS50103">
    <property type="entry name" value="ZF_C3H1"/>
    <property type="match status" value="2"/>
</dbReference>
<feature type="zinc finger region" description="C3H1-type" evidence="1">
    <location>
        <begin position="321"/>
        <end position="348"/>
    </location>
</feature>
<sequence>MENENVESDLQIWEGLLDQQIVLFRKTSSRNAELESRVEELERELGVWKQALKTADNDAKALKKKVSQLERNIGSLKDDNPLVVCLIDGDGNIFSSELVKLGQNGGHQAALLLNKGLTDHMNSLDSDEGFSSRGQIWLTVYCNKSGLLETLTSNNICTAEEFESFVTGFNQASPLFSLVDVGTGKERADEKIKECLRVFTRFPQTTKVFFGGAHDNGYISILNQLQNEGLLNKVVLLRGYRELAYELKNLDLPTLDIVGLFMTRKLQTVQTKKPSPPPTQVKLQDFDKFRVKPTIPLPSRPSPSSNAKVAQRIEKNLPLHKHRPPPCNFYYLADCKHGLKCRYGHNYILLPEHIDELRTNSRKWPCPYANRDNPCPFGESCCMGHACPKGQRCTFLKQGKCKFTGTSMHDGEVSRSRGPSSSLSPSSARGSPVVSEVGLPTVWDSYGVDA</sequence>
<dbReference type="PANTHER" id="PTHR37543:SF1">
    <property type="entry name" value="CCCH ZINC FINGER DNA BINDING PROTEIN (AFU_ORTHOLOGUE AFUA_5G12760)"/>
    <property type="match status" value="1"/>
</dbReference>
<evidence type="ECO:0000313" key="5">
    <source>
        <dbReference type="EMBL" id="CAL1695898.1"/>
    </source>
</evidence>
<keyword evidence="1" id="KW-0862">Zinc</keyword>
<evidence type="ECO:0000256" key="1">
    <source>
        <dbReference type="PROSITE-ProRule" id="PRU00723"/>
    </source>
</evidence>
<dbReference type="Gene3D" id="1.20.5.340">
    <property type="match status" value="1"/>
</dbReference>
<dbReference type="InterPro" id="IPR000571">
    <property type="entry name" value="Znf_CCCH"/>
</dbReference>
<accession>A0ABP1CJM6</accession>
<dbReference type="PANTHER" id="PTHR37543">
    <property type="entry name" value="CCCH ZINC FINGER DNA BINDING PROTEIN (AFU_ORTHOLOGUE AFUA_5G12760)"/>
    <property type="match status" value="1"/>
</dbReference>
<evidence type="ECO:0000256" key="2">
    <source>
        <dbReference type="SAM" id="Coils"/>
    </source>
</evidence>
<evidence type="ECO:0000256" key="3">
    <source>
        <dbReference type="SAM" id="MobiDB-lite"/>
    </source>
</evidence>
<proteinExistence type="predicted"/>
<dbReference type="Proteomes" id="UP001497453">
    <property type="component" value="Chromosome 1"/>
</dbReference>
<reference evidence="6" key="1">
    <citation type="submission" date="2024-04" db="EMBL/GenBank/DDBJ databases">
        <authorList>
            <person name="Shaw F."/>
            <person name="Minotto A."/>
        </authorList>
    </citation>
    <scope>NUCLEOTIDE SEQUENCE [LARGE SCALE GENOMIC DNA]</scope>
</reference>
<protein>
    <recommendedName>
        <fullName evidence="4">C3H1-type domain-containing protein</fullName>
    </recommendedName>
</protein>
<feature type="region of interest" description="Disordered" evidence="3">
    <location>
        <begin position="408"/>
        <end position="434"/>
    </location>
</feature>
<feature type="coiled-coil region" evidence="2">
    <location>
        <begin position="24"/>
        <end position="79"/>
    </location>
</feature>
<keyword evidence="1" id="KW-0479">Metal-binding</keyword>
<evidence type="ECO:0000259" key="4">
    <source>
        <dbReference type="PROSITE" id="PS50103"/>
    </source>
</evidence>
<dbReference type="EMBL" id="OZ037944">
    <property type="protein sequence ID" value="CAL1695898.1"/>
    <property type="molecule type" value="Genomic_DNA"/>
</dbReference>
<keyword evidence="2" id="KW-0175">Coiled coil</keyword>
<evidence type="ECO:0000313" key="6">
    <source>
        <dbReference type="Proteomes" id="UP001497453"/>
    </source>
</evidence>
<gene>
    <name evidence="5" type="ORF">GFSPODELE1_LOCUS940</name>
</gene>
<feature type="domain" description="C3H1-type" evidence="4">
    <location>
        <begin position="321"/>
        <end position="348"/>
    </location>
</feature>
<feature type="domain" description="C3H1-type" evidence="4">
    <location>
        <begin position="360"/>
        <end position="388"/>
    </location>
</feature>
<dbReference type="Pfam" id="PF25540">
    <property type="entry name" value="DUF7923"/>
    <property type="match status" value="1"/>
</dbReference>
<dbReference type="InterPro" id="IPR057683">
    <property type="entry name" value="DUF7923"/>
</dbReference>
<name>A0ABP1CJM6_9APHY</name>